<dbReference type="InterPro" id="IPR008962">
    <property type="entry name" value="PapD-like_sf"/>
</dbReference>
<evidence type="ECO:0000256" key="2">
    <source>
        <dbReference type="SAM" id="MobiDB-lite"/>
    </source>
</evidence>
<dbReference type="Proteomes" id="UP001196413">
    <property type="component" value="Unassembled WGS sequence"/>
</dbReference>
<dbReference type="EMBL" id="JAHQIW010007237">
    <property type="protein sequence ID" value="KAJ1373216.1"/>
    <property type="molecule type" value="Genomic_DNA"/>
</dbReference>
<feature type="compositionally biased region" description="Basic and acidic residues" evidence="2">
    <location>
        <begin position="120"/>
        <end position="129"/>
    </location>
</feature>
<dbReference type="Pfam" id="PF00635">
    <property type="entry name" value="Motile_Sperm"/>
    <property type="match status" value="1"/>
</dbReference>
<feature type="compositionally biased region" description="Polar residues" evidence="2">
    <location>
        <begin position="60"/>
        <end position="75"/>
    </location>
</feature>
<feature type="domain" description="MSP" evidence="3">
    <location>
        <begin position="251"/>
        <end position="365"/>
    </location>
</feature>
<name>A0AAD5RBX5_PARTN</name>
<accession>A0AAD5RBX5</accession>
<organism evidence="4 5">
    <name type="scientific">Parelaphostrongylus tenuis</name>
    <name type="common">Meningeal worm</name>
    <dbReference type="NCBI Taxonomy" id="148309"/>
    <lineage>
        <taxon>Eukaryota</taxon>
        <taxon>Metazoa</taxon>
        <taxon>Ecdysozoa</taxon>
        <taxon>Nematoda</taxon>
        <taxon>Chromadorea</taxon>
        <taxon>Rhabditida</taxon>
        <taxon>Rhabditina</taxon>
        <taxon>Rhabditomorpha</taxon>
        <taxon>Strongyloidea</taxon>
        <taxon>Metastrongylidae</taxon>
        <taxon>Parelaphostrongylus</taxon>
    </lineage>
</organism>
<proteinExistence type="predicted"/>
<dbReference type="Gene3D" id="2.60.40.10">
    <property type="entry name" value="Immunoglobulins"/>
    <property type="match status" value="1"/>
</dbReference>
<evidence type="ECO:0000256" key="1">
    <source>
        <dbReference type="RuleBase" id="RU003425"/>
    </source>
</evidence>
<dbReference type="InterPro" id="IPR000535">
    <property type="entry name" value="MSP_dom"/>
</dbReference>
<dbReference type="AlphaFoldDB" id="A0AAD5RBX5"/>
<comment type="caution">
    <text evidence="4">The sequence shown here is derived from an EMBL/GenBank/DDBJ whole genome shotgun (WGS) entry which is preliminary data.</text>
</comment>
<feature type="region of interest" description="Disordered" evidence="2">
    <location>
        <begin position="50"/>
        <end position="105"/>
    </location>
</feature>
<evidence type="ECO:0000313" key="4">
    <source>
        <dbReference type="EMBL" id="KAJ1373216.1"/>
    </source>
</evidence>
<feature type="region of interest" description="Disordered" evidence="2">
    <location>
        <begin position="117"/>
        <end position="137"/>
    </location>
</feature>
<evidence type="ECO:0000313" key="5">
    <source>
        <dbReference type="Proteomes" id="UP001196413"/>
    </source>
</evidence>
<feature type="compositionally biased region" description="Polar residues" evidence="2">
    <location>
        <begin position="95"/>
        <end position="105"/>
    </location>
</feature>
<gene>
    <name evidence="4" type="ORF">KIN20_035569</name>
</gene>
<evidence type="ECO:0000259" key="3">
    <source>
        <dbReference type="PROSITE" id="PS50202"/>
    </source>
</evidence>
<keyword evidence="1" id="KW-0206">Cytoskeleton</keyword>
<keyword evidence="1" id="KW-0963">Cytoplasm</keyword>
<feature type="compositionally biased region" description="Basic residues" evidence="2">
    <location>
        <begin position="85"/>
        <end position="94"/>
    </location>
</feature>
<keyword evidence="5" id="KW-1185">Reference proteome</keyword>
<dbReference type="InterPro" id="IPR013783">
    <property type="entry name" value="Ig-like_fold"/>
</dbReference>
<protein>
    <recommendedName>
        <fullName evidence="1">Major sperm protein</fullName>
    </recommendedName>
</protein>
<sequence length="365" mass="41172">MVVTRNGSPKLALVGALGWIAYHGNGAARSDEDEFCTLLTGSCSVMRHPLPMKKHHNETPKLQRTQSNGDTTCSTAYKFGPAHVKPSKNYHRGTPKTQRTQNNGDLTSRAVYEFGPVDTEPMKNHENRTQKIQRTQSSCDLTSSTAYEFGPVDTEPMKNHENRTLRIQRTQSSCDLTSSTAYEFSPVDIERSLFTCVANDTETAIEMPDISTEMCISDTKTAIQNLSSTENDYREMSPLSIDSLLARFYGDLLSNPPRAIHFKRLGDVQTASFTNLSGRKLKYRIQIKSIYKIRAYPRFGVLRRGKTLRVRLALNGKTISPRDADCSKDKLTIEYEPTNDSSLCKHQEVFHATAKHYSLDLLYHF</sequence>
<dbReference type="SUPFAM" id="SSF49354">
    <property type="entry name" value="PapD-like"/>
    <property type="match status" value="1"/>
</dbReference>
<reference evidence="4" key="1">
    <citation type="submission" date="2021-06" db="EMBL/GenBank/DDBJ databases">
        <title>Parelaphostrongylus tenuis whole genome reference sequence.</title>
        <authorList>
            <person name="Garwood T.J."/>
            <person name="Larsen P.A."/>
            <person name="Fountain-Jones N.M."/>
            <person name="Garbe J.R."/>
            <person name="Macchietto M.G."/>
            <person name="Kania S.A."/>
            <person name="Gerhold R.W."/>
            <person name="Richards J.E."/>
            <person name="Wolf T.M."/>
        </authorList>
    </citation>
    <scope>NUCLEOTIDE SEQUENCE</scope>
    <source>
        <strain evidence="4">MNPRO001-30</strain>
        <tissue evidence="4">Meninges</tissue>
    </source>
</reference>
<comment type="function">
    <text evidence="1">Central component in molecular interactions underlying sperm crawling. Forms an extensive filament system that extends from sperm villipoda, along the leading edge of the pseudopod.</text>
</comment>
<dbReference type="PROSITE" id="PS50202">
    <property type="entry name" value="MSP"/>
    <property type="match status" value="1"/>
</dbReference>